<dbReference type="SMART" id="SM00587">
    <property type="entry name" value="CHK"/>
    <property type="match status" value="1"/>
</dbReference>
<evidence type="ECO:0000259" key="1">
    <source>
        <dbReference type="SMART" id="SM00587"/>
    </source>
</evidence>
<dbReference type="InterPro" id="IPR011009">
    <property type="entry name" value="Kinase-like_dom_sf"/>
</dbReference>
<accession>A0AAV2NSG3</accession>
<organism evidence="2 3">
    <name type="scientific">Lasius platythorax</name>
    <dbReference type="NCBI Taxonomy" id="488582"/>
    <lineage>
        <taxon>Eukaryota</taxon>
        <taxon>Metazoa</taxon>
        <taxon>Ecdysozoa</taxon>
        <taxon>Arthropoda</taxon>
        <taxon>Hexapoda</taxon>
        <taxon>Insecta</taxon>
        <taxon>Pterygota</taxon>
        <taxon>Neoptera</taxon>
        <taxon>Endopterygota</taxon>
        <taxon>Hymenoptera</taxon>
        <taxon>Apocrita</taxon>
        <taxon>Aculeata</taxon>
        <taxon>Formicoidea</taxon>
        <taxon>Formicidae</taxon>
        <taxon>Formicinae</taxon>
        <taxon>Lasius</taxon>
        <taxon>Lasius</taxon>
    </lineage>
</organism>
<evidence type="ECO:0000313" key="2">
    <source>
        <dbReference type="EMBL" id="CAL1683198.1"/>
    </source>
</evidence>
<reference evidence="2" key="1">
    <citation type="submission" date="2024-04" db="EMBL/GenBank/DDBJ databases">
        <authorList>
            <consortium name="Molecular Ecology Group"/>
        </authorList>
    </citation>
    <scope>NUCLEOTIDE SEQUENCE</scope>
</reference>
<dbReference type="SUPFAM" id="SSF56112">
    <property type="entry name" value="Protein kinase-like (PK-like)"/>
    <property type="match status" value="1"/>
</dbReference>
<dbReference type="EMBL" id="OZ034827">
    <property type="protein sequence ID" value="CAL1683198.1"/>
    <property type="molecule type" value="Genomic_DNA"/>
</dbReference>
<protein>
    <recommendedName>
        <fullName evidence="1">CHK kinase-like domain-containing protein</fullName>
    </recommendedName>
</protein>
<dbReference type="PANTHER" id="PTHR11012">
    <property type="entry name" value="PROTEIN KINASE-LIKE DOMAIN-CONTAINING"/>
    <property type="match status" value="1"/>
</dbReference>
<gene>
    <name evidence="2" type="ORF">LPLAT_LOCUS8972</name>
</gene>
<dbReference type="InterPro" id="IPR004119">
    <property type="entry name" value="EcKL"/>
</dbReference>
<dbReference type="PANTHER" id="PTHR11012:SF30">
    <property type="entry name" value="PROTEIN KINASE-LIKE DOMAIN-CONTAINING"/>
    <property type="match status" value="1"/>
</dbReference>
<dbReference type="InterPro" id="IPR015897">
    <property type="entry name" value="CHK_kinase-like"/>
</dbReference>
<dbReference type="Gene3D" id="3.90.1200.10">
    <property type="match status" value="1"/>
</dbReference>
<name>A0AAV2NSG3_9HYME</name>
<sequence>MADEEIALNKRLHDYLQMYVKNIKLTVPKFHITKGTNKGDNYVGLIYRVTIEGIENGETKNIELILKTMPTSDSFVSIRVTKMFQREIFFYREVLPIFKKTLKEYSEIVCRFPTLYYANDEPGKEVLMLENLTQQGFVMKNSKILDYSHAILALRCLGEFHAYSFITRLANPTDFDKLKQMKEPVFFQQPHDDRSIVKNLNNIVIKALIDEDKHYSERVQQFSDNMLQNMIDATDGKAAEPYAVVNHGDIWTNNMLFKYDQEEKTLCDLRFLDFQLCRYASPVLDIVYILFCCCTQETRRKYYNQLINEYHETLSKYLERFGYDSNTLFPYKVLNQHFIRFGKYAAGMALFVLHLFTSNDSDIQIAYNDTSMLEERLKNDSFYRNMVKGTFKDLVDKNYI</sequence>
<dbReference type="Proteomes" id="UP001497644">
    <property type="component" value="Chromosome 4"/>
</dbReference>
<dbReference type="AlphaFoldDB" id="A0AAV2NSG3"/>
<feature type="domain" description="CHK kinase-like" evidence="1">
    <location>
        <begin position="127"/>
        <end position="320"/>
    </location>
</feature>
<proteinExistence type="predicted"/>
<dbReference type="Pfam" id="PF02958">
    <property type="entry name" value="EcKL"/>
    <property type="match status" value="1"/>
</dbReference>
<keyword evidence="3" id="KW-1185">Reference proteome</keyword>
<evidence type="ECO:0000313" key="3">
    <source>
        <dbReference type="Proteomes" id="UP001497644"/>
    </source>
</evidence>